<protein>
    <recommendedName>
        <fullName evidence="2">Anti-sigma factor antagonist</fullName>
    </recommendedName>
</protein>
<dbReference type="PANTHER" id="PTHR33495:SF15">
    <property type="entry name" value="STAS DOMAIN-CONTAINING PROTEIN"/>
    <property type="match status" value="1"/>
</dbReference>
<keyword evidence="5" id="KW-1185">Reference proteome</keyword>
<name>A0A2P2DYC4_9LEPT</name>
<evidence type="ECO:0000259" key="3">
    <source>
        <dbReference type="PROSITE" id="PS50801"/>
    </source>
</evidence>
<gene>
    <name evidence="4" type="ORF">LPTSP4_11120</name>
</gene>
<accession>A0A2P2DYC4</accession>
<evidence type="ECO:0000313" key="4">
    <source>
        <dbReference type="EMBL" id="GBF49596.1"/>
    </source>
</evidence>
<evidence type="ECO:0000256" key="2">
    <source>
        <dbReference type="RuleBase" id="RU003749"/>
    </source>
</evidence>
<dbReference type="CDD" id="cd07043">
    <property type="entry name" value="STAS_anti-anti-sigma_factors"/>
    <property type="match status" value="1"/>
</dbReference>
<dbReference type="NCBIfam" id="TIGR00377">
    <property type="entry name" value="ant_ant_sig"/>
    <property type="match status" value="1"/>
</dbReference>
<dbReference type="InterPro" id="IPR003658">
    <property type="entry name" value="Anti-sigma_ant"/>
</dbReference>
<dbReference type="AlphaFoldDB" id="A0A2P2DYC4"/>
<comment type="caution">
    <text evidence="4">The sequence shown here is derived from an EMBL/GenBank/DDBJ whole genome shotgun (WGS) entry which is preliminary data.</text>
</comment>
<dbReference type="InterPro" id="IPR002645">
    <property type="entry name" value="STAS_dom"/>
</dbReference>
<feature type="domain" description="STAS" evidence="3">
    <location>
        <begin position="2"/>
        <end position="102"/>
    </location>
</feature>
<dbReference type="Proteomes" id="UP000245133">
    <property type="component" value="Unassembled WGS sequence"/>
</dbReference>
<organism evidence="4 5">
    <name type="scientific">Leptospira ryugenii</name>
    <dbReference type="NCBI Taxonomy" id="1917863"/>
    <lineage>
        <taxon>Bacteria</taxon>
        <taxon>Pseudomonadati</taxon>
        <taxon>Spirochaetota</taxon>
        <taxon>Spirochaetia</taxon>
        <taxon>Leptospirales</taxon>
        <taxon>Leptospiraceae</taxon>
        <taxon>Leptospira</taxon>
    </lineage>
</organism>
<evidence type="ECO:0000313" key="5">
    <source>
        <dbReference type="Proteomes" id="UP000245133"/>
    </source>
</evidence>
<dbReference type="PANTHER" id="PTHR33495">
    <property type="entry name" value="ANTI-SIGMA FACTOR ANTAGONIST TM_1081-RELATED-RELATED"/>
    <property type="match status" value="1"/>
</dbReference>
<comment type="similarity">
    <text evidence="1 2">Belongs to the anti-sigma-factor antagonist family.</text>
</comment>
<dbReference type="Gene3D" id="3.30.750.24">
    <property type="entry name" value="STAS domain"/>
    <property type="match status" value="1"/>
</dbReference>
<dbReference type="PROSITE" id="PS50801">
    <property type="entry name" value="STAS"/>
    <property type="match status" value="1"/>
</dbReference>
<proteinExistence type="inferred from homology"/>
<sequence length="102" mass="11553">MFELKVKASADSATIHFIGSLSIRDTPTLRSELSRLKDNGIKYIVFDFKELNFLDSSGIGVLLHTYNWAKEREGSVKIIHMSKEVKSIFTISNLLDLFSVET</sequence>
<dbReference type="GO" id="GO:0043856">
    <property type="term" value="F:anti-sigma factor antagonist activity"/>
    <property type="evidence" value="ECO:0007669"/>
    <property type="project" value="InterPro"/>
</dbReference>
<dbReference type="SUPFAM" id="SSF52091">
    <property type="entry name" value="SpoIIaa-like"/>
    <property type="match status" value="1"/>
</dbReference>
<dbReference type="Pfam" id="PF01740">
    <property type="entry name" value="STAS"/>
    <property type="match status" value="1"/>
</dbReference>
<dbReference type="EMBL" id="BFBB01000003">
    <property type="protein sequence ID" value="GBF49596.1"/>
    <property type="molecule type" value="Genomic_DNA"/>
</dbReference>
<dbReference type="OrthoDB" id="9793697at2"/>
<dbReference type="InterPro" id="IPR036513">
    <property type="entry name" value="STAS_dom_sf"/>
</dbReference>
<evidence type="ECO:0000256" key="1">
    <source>
        <dbReference type="ARBA" id="ARBA00009013"/>
    </source>
</evidence>
<reference evidence="4 5" key="1">
    <citation type="submission" date="2018-02" db="EMBL/GenBank/DDBJ databases">
        <title>Novel Leptospira species isolated from soil and water in Japan.</title>
        <authorList>
            <person name="Nakao R."/>
            <person name="Masuzawa T."/>
        </authorList>
    </citation>
    <scope>NUCLEOTIDE SEQUENCE [LARGE SCALE GENOMIC DNA]</scope>
    <source>
        <strain evidence="4 5">YH101</strain>
    </source>
</reference>
<dbReference type="RefSeq" id="WP_108974617.1">
    <property type="nucleotide sequence ID" value="NZ_BFBB01000003.1"/>
</dbReference>